<name>A0A2H4J6R4_9CAUD</name>
<organism evidence="2">
    <name type="scientific">uncultured Caudovirales phage</name>
    <dbReference type="NCBI Taxonomy" id="2100421"/>
    <lineage>
        <taxon>Viruses</taxon>
        <taxon>Duplodnaviria</taxon>
        <taxon>Heunggongvirae</taxon>
        <taxon>Uroviricota</taxon>
        <taxon>Caudoviricetes</taxon>
        <taxon>Peduoviridae</taxon>
        <taxon>Maltschvirus</taxon>
        <taxon>Maltschvirus maltsch</taxon>
    </lineage>
</organism>
<proteinExistence type="predicted"/>
<feature type="region of interest" description="Disordered" evidence="1">
    <location>
        <begin position="1"/>
        <end position="25"/>
    </location>
</feature>
<accession>A0A2H4J6R4</accession>
<protein>
    <submittedName>
        <fullName evidence="2">Uncharacterized protein</fullName>
    </submittedName>
</protein>
<evidence type="ECO:0000256" key="1">
    <source>
        <dbReference type="SAM" id="MobiDB-lite"/>
    </source>
</evidence>
<evidence type="ECO:0000313" key="2">
    <source>
        <dbReference type="EMBL" id="ASN68008.1"/>
    </source>
</evidence>
<sequence>MEIGTYHGCAGHPMQHRNTKPQAQKSRWLDRLLVLHS</sequence>
<reference evidence="2" key="1">
    <citation type="submission" date="2017-06" db="EMBL/GenBank/DDBJ databases">
        <title>Novel phages from South African skin metaviromes.</title>
        <authorList>
            <person name="van Zyl L.J."/>
            <person name="Abrahams Y."/>
            <person name="Stander E.A."/>
            <person name="Kirby B.M."/>
            <person name="Clavaud C."/>
            <person name="Farcet C."/>
            <person name="Breton L."/>
            <person name="Trindade M.I."/>
        </authorList>
    </citation>
    <scope>NUCLEOTIDE SEQUENCE</scope>
</reference>
<gene>
    <name evidence="2" type="ORF">3S4_80</name>
</gene>
<dbReference type="EMBL" id="MF417869">
    <property type="protein sequence ID" value="ASN68008.1"/>
    <property type="molecule type" value="Genomic_DNA"/>
</dbReference>